<protein>
    <recommendedName>
        <fullName evidence="6">Aldose epimerase</fullName>
    </recommendedName>
</protein>
<sequence length="309" mass="34513">MLPPTSPAPPAQPVSAHPTHYTLFTPSCRATFASHGAELTSLVTSANGLEYLWPADPAVWGRHAPVLFPLVGRLPGDVYHHEGRDYKLPQHGFARDQQFAVLRHQPTELVFQLQHDESTQSIFPFAFELTITYTLRDTLLTVRWDVRNPAPDQTLLFSIGAHPAVRCPLLPNEVFEDYFFEFDHPVRLERHLLQGGLLTGQTAPVLTEGNVLPLRYNLFADDALVFKHYDFTRLTLRSRMSAHFVRFQFDGFPYLGLWTKGPGAGFVCVEPWHGVASPTGAPGELRDKEGILTLAPGQVFSATYSIEVG</sequence>
<dbReference type="Proteomes" id="UP000176294">
    <property type="component" value="Unassembled WGS sequence"/>
</dbReference>
<dbReference type="STRING" id="1908237.BEN47_12835"/>
<dbReference type="PANTHER" id="PTHR11122:SF13">
    <property type="entry name" value="GLUCOSE-6-PHOSPHATE 1-EPIMERASE"/>
    <property type="match status" value="1"/>
</dbReference>
<evidence type="ECO:0000256" key="2">
    <source>
        <dbReference type="ARBA" id="ARBA00011245"/>
    </source>
</evidence>
<dbReference type="EMBL" id="MDZB01000096">
    <property type="protein sequence ID" value="OGX86572.1"/>
    <property type="molecule type" value="Genomic_DNA"/>
</dbReference>
<gene>
    <name evidence="4" type="ORF">BEN47_12835</name>
</gene>
<dbReference type="InterPro" id="IPR011013">
    <property type="entry name" value="Gal_mutarotase_sf_dom"/>
</dbReference>
<comment type="subunit">
    <text evidence="2">Monomer.</text>
</comment>
<dbReference type="InterPro" id="IPR014718">
    <property type="entry name" value="GH-type_carb-bd"/>
</dbReference>
<accession>A0A1G1T6R3</accession>
<dbReference type="GO" id="GO:0005975">
    <property type="term" value="P:carbohydrate metabolic process"/>
    <property type="evidence" value="ECO:0007669"/>
    <property type="project" value="InterPro"/>
</dbReference>
<dbReference type="InterPro" id="IPR008183">
    <property type="entry name" value="Aldose_1/G6P_1-epimerase"/>
</dbReference>
<comment type="cofactor">
    <cofactor evidence="1">
        <name>Ca(2+)</name>
        <dbReference type="ChEBI" id="CHEBI:29108"/>
    </cofactor>
</comment>
<dbReference type="SUPFAM" id="SSF74650">
    <property type="entry name" value="Galactose mutarotase-like"/>
    <property type="match status" value="1"/>
</dbReference>
<keyword evidence="3" id="KW-0106">Calcium</keyword>
<dbReference type="PANTHER" id="PTHR11122">
    <property type="entry name" value="APOSPORY-ASSOCIATED PROTEIN C-RELATED"/>
    <property type="match status" value="1"/>
</dbReference>
<keyword evidence="5" id="KW-1185">Reference proteome</keyword>
<dbReference type="GO" id="GO:0016853">
    <property type="term" value="F:isomerase activity"/>
    <property type="evidence" value="ECO:0007669"/>
    <property type="project" value="InterPro"/>
</dbReference>
<dbReference type="InterPro" id="IPR037481">
    <property type="entry name" value="LacX"/>
</dbReference>
<comment type="caution">
    <text evidence="4">The sequence shown here is derived from an EMBL/GenBank/DDBJ whole genome shotgun (WGS) entry which is preliminary data.</text>
</comment>
<evidence type="ECO:0000313" key="5">
    <source>
        <dbReference type="Proteomes" id="UP000176294"/>
    </source>
</evidence>
<proteinExistence type="predicted"/>
<evidence type="ECO:0000256" key="3">
    <source>
        <dbReference type="ARBA" id="ARBA00022837"/>
    </source>
</evidence>
<evidence type="ECO:0000256" key="1">
    <source>
        <dbReference type="ARBA" id="ARBA00001913"/>
    </source>
</evidence>
<evidence type="ECO:0000313" key="4">
    <source>
        <dbReference type="EMBL" id="OGX86572.1"/>
    </source>
</evidence>
<evidence type="ECO:0008006" key="6">
    <source>
        <dbReference type="Google" id="ProtNLM"/>
    </source>
</evidence>
<name>A0A1G1T6R3_9BACT</name>
<dbReference type="CDD" id="cd09024">
    <property type="entry name" value="Aldose_epim_lacX"/>
    <property type="match status" value="1"/>
</dbReference>
<dbReference type="GO" id="GO:0030246">
    <property type="term" value="F:carbohydrate binding"/>
    <property type="evidence" value="ECO:0007669"/>
    <property type="project" value="InterPro"/>
</dbReference>
<dbReference type="Pfam" id="PF01263">
    <property type="entry name" value="Aldose_epim"/>
    <property type="match status" value="1"/>
</dbReference>
<dbReference type="Gene3D" id="2.70.98.10">
    <property type="match status" value="1"/>
</dbReference>
<reference evidence="4 5" key="1">
    <citation type="submission" date="2016-08" db="EMBL/GenBank/DDBJ databases">
        <title>Hymenobacter coccineus sp. nov., Hymenobacter lapidarius sp. nov. and Hymenobacter glacialis sp. nov., isolated from Antarctic soil.</title>
        <authorList>
            <person name="Sedlacek I."/>
            <person name="Kralova S."/>
            <person name="Kyrova K."/>
            <person name="Maslanova I."/>
            <person name="Stankova E."/>
            <person name="Vrbovska V."/>
            <person name="Nemec M."/>
            <person name="Bartak M."/>
            <person name="Svec P."/>
            <person name="Busse H.-J."/>
            <person name="Pantucek R."/>
        </authorList>
    </citation>
    <scope>NUCLEOTIDE SEQUENCE [LARGE SCALE GENOMIC DNA]</scope>
    <source>
        <strain evidence="4 5">CCM 8643</strain>
    </source>
</reference>
<organism evidence="4 5">
    <name type="scientific">Hymenobacter lapidarius</name>
    <dbReference type="NCBI Taxonomy" id="1908237"/>
    <lineage>
        <taxon>Bacteria</taxon>
        <taxon>Pseudomonadati</taxon>
        <taxon>Bacteroidota</taxon>
        <taxon>Cytophagia</taxon>
        <taxon>Cytophagales</taxon>
        <taxon>Hymenobacteraceae</taxon>
        <taxon>Hymenobacter</taxon>
    </lineage>
</organism>
<dbReference type="AlphaFoldDB" id="A0A1G1T6R3"/>